<protein>
    <submittedName>
        <fullName evidence="1">Uncharacterized protein</fullName>
    </submittedName>
</protein>
<accession>A0A382IE42</accession>
<dbReference type="EMBL" id="UINC01066686">
    <property type="protein sequence ID" value="SVB97645.1"/>
    <property type="molecule type" value="Genomic_DNA"/>
</dbReference>
<organism evidence="1">
    <name type="scientific">marine metagenome</name>
    <dbReference type="NCBI Taxonomy" id="408172"/>
    <lineage>
        <taxon>unclassified sequences</taxon>
        <taxon>metagenomes</taxon>
        <taxon>ecological metagenomes</taxon>
    </lineage>
</organism>
<gene>
    <name evidence="1" type="ORF">METZ01_LOCUS250499</name>
</gene>
<sequence>VPVDAELFMRNQFPYFNLISYKTKVARPTILNI</sequence>
<name>A0A382IE42_9ZZZZ</name>
<feature type="non-terminal residue" evidence="1">
    <location>
        <position position="1"/>
    </location>
</feature>
<evidence type="ECO:0000313" key="1">
    <source>
        <dbReference type="EMBL" id="SVB97645.1"/>
    </source>
</evidence>
<proteinExistence type="predicted"/>
<reference evidence="1" key="1">
    <citation type="submission" date="2018-05" db="EMBL/GenBank/DDBJ databases">
        <authorList>
            <person name="Lanie J.A."/>
            <person name="Ng W.-L."/>
            <person name="Kazmierczak K.M."/>
            <person name="Andrzejewski T.M."/>
            <person name="Davidsen T.M."/>
            <person name="Wayne K.J."/>
            <person name="Tettelin H."/>
            <person name="Glass J.I."/>
            <person name="Rusch D."/>
            <person name="Podicherti R."/>
            <person name="Tsui H.-C.T."/>
            <person name="Winkler M.E."/>
        </authorList>
    </citation>
    <scope>NUCLEOTIDE SEQUENCE</scope>
</reference>
<dbReference type="AlphaFoldDB" id="A0A382IE42"/>